<feature type="region of interest" description="Disordered" evidence="1">
    <location>
        <begin position="29"/>
        <end position="48"/>
    </location>
</feature>
<reference evidence="2 3" key="1">
    <citation type="journal article" date="2015" name="Genome Biol. Evol.">
        <title>Comparative Genomics of a Bacterivorous Green Alga Reveals Evolutionary Causalities and Consequences of Phago-Mixotrophic Mode of Nutrition.</title>
        <authorList>
            <person name="Burns J.A."/>
            <person name="Paasch A."/>
            <person name="Narechania A."/>
            <person name="Kim E."/>
        </authorList>
    </citation>
    <scope>NUCLEOTIDE SEQUENCE [LARGE SCALE GENOMIC DNA]</scope>
    <source>
        <strain evidence="2 3">PLY_AMNH</strain>
    </source>
</reference>
<sequence>MSVATTRARRRLLLDNDIDASIRLLPAVRDSPTPSTPHVHVPAAPHANDSDGIKSARQLFEDNVTKVAAVYAKGRHRQWAKAVRELSLGGKDQYFEAAKDSEKLSKIVVVLKNEFSSAGLDLSSFDLNDLAKAIIPKVGELLYDTIAYIVKTTDSAAGHFLLGTDSVSDRDGRRALLDLIKGCVPPGVRQTLQEEHSQLRYPARVDPRPLLAKKQRLVRDNRSEDWTPTESRRKYKLYERLDPDFYAAVRVRYPMPADLCPVPLSTLTNLVTHIFVAWEQQQAELGVAAGPGIVGAAYSGVDERVLEVLGLLTSRLEKIETAIKFQKTGGAAALPRNRRGKGFDGF</sequence>
<dbReference type="AlphaFoldDB" id="A0AAE0EMH6"/>
<keyword evidence="3" id="KW-1185">Reference proteome</keyword>
<comment type="caution">
    <text evidence="2">The sequence shown here is derived from an EMBL/GenBank/DDBJ whole genome shotgun (WGS) entry which is preliminary data.</text>
</comment>
<accession>A0AAE0EMH6</accession>
<proteinExistence type="predicted"/>
<evidence type="ECO:0000313" key="3">
    <source>
        <dbReference type="Proteomes" id="UP001190700"/>
    </source>
</evidence>
<gene>
    <name evidence="2" type="ORF">CYMTET_56285</name>
</gene>
<dbReference type="EMBL" id="LGRX02035718">
    <property type="protein sequence ID" value="KAK3233424.1"/>
    <property type="molecule type" value="Genomic_DNA"/>
</dbReference>
<evidence type="ECO:0000313" key="2">
    <source>
        <dbReference type="EMBL" id="KAK3233424.1"/>
    </source>
</evidence>
<dbReference type="Proteomes" id="UP001190700">
    <property type="component" value="Unassembled WGS sequence"/>
</dbReference>
<organism evidence="2 3">
    <name type="scientific">Cymbomonas tetramitiformis</name>
    <dbReference type="NCBI Taxonomy" id="36881"/>
    <lineage>
        <taxon>Eukaryota</taxon>
        <taxon>Viridiplantae</taxon>
        <taxon>Chlorophyta</taxon>
        <taxon>Pyramimonadophyceae</taxon>
        <taxon>Pyramimonadales</taxon>
        <taxon>Pyramimonadaceae</taxon>
        <taxon>Cymbomonas</taxon>
    </lineage>
</organism>
<evidence type="ECO:0000256" key="1">
    <source>
        <dbReference type="SAM" id="MobiDB-lite"/>
    </source>
</evidence>
<name>A0AAE0EMH6_9CHLO</name>
<protein>
    <submittedName>
        <fullName evidence="2">Uncharacterized protein</fullName>
    </submittedName>
</protein>